<evidence type="ECO:0000259" key="4">
    <source>
        <dbReference type="Pfam" id="PF14532"/>
    </source>
</evidence>
<accession>A0A4R9GR51</accession>
<dbReference type="InterPro" id="IPR002197">
    <property type="entry name" value="HTH_Fis"/>
</dbReference>
<dbReference type="SUPFAM" id="SSF46689">
    <property type="entry name" value="Homeodomain-like"/>
    <property type="match status" value="1"/>
</dbReference>
<evidence type="ECO:0000313" key="6">
    <source>
        <dbReference type="Proteomes" id="UP000297855"/>
    </source>
</evidence>
<dbReference type="AlphaFoldDB" id="A0A4R9GR51"/>
<dbReference type="Pfam" id="PF02954">
    <property type="entry name" value="HTH_8"/>
    <property type="match status" value="1"/>
</dbReference>
<comment type="caution">
    <text evidence="5">The sequence shown here is derived from an EMBL/GenBank/DDBJ whole genome shotgun (WGS) entry which is preliminary data.</text>
</comment>
<dbReference type="SUPFAM" id="SSF52540">
    <property type="entry name" value="P-loop containing nucleoside triphosphate hydrolases"/>
    <property type="match status" value="1"/>
</dbReference>
<organism evidence="5 6">
    <name type="scientific">Leptospira fluminis</name>
    <dbReference type="NCBI Taxonomy" id="2484979"/>
    <lineage>
        <taxon>Bacteria</taxon>
        <taxon>Pseudomonadati</taxon>
        <taxon>Spirochaetota</taxon>
        <taxon>Spirochaetia</taxon>
        <taxon>Leptospirales</taxon>
        <taxon>Leptospiraceae</taxon>
        <taxon>Leptospira</taxon>
    </lineage>
</organism>
<dbReference type="InterPro" id="IPR027417">
    <property type="entry name" value="P-loop_NTPase"/>
</dbReference>
<proteinExistence type="predicted"/>
<feature type="domain" description="DNA binding HTH" evidence="3">
    <location>
        <begin position="412"/>
        <end position="450"/>
    </location>
</feature>
<keyword evidence="2" id="KW-0067">ATP-binding</keyword>
<reference evidence="5" key="1">
    <citation type="journal article" date="2019" name="PLoS Negl. Trop. Dis.">
        <title>Revisiting the worldwide diversity of Leptospira species in the environment.</title>
        <authorList>
            <person name="Vincent A.T."/>
            <person name="Schiettekatte O."/>
            <person name="Bourhy P."/>
            <person name="Veyrier F.J."/>
            <person name="Picardeau M."/>
        </authorList>
    </citation>
    <scope>NUCLEOTIDE SEQUENCE [LARGE SCALE GENOMIC DNA]</scope>
    <source>
        <strain evidence="5">SCS5</strain>
    </source>
</reference>
<name>A0A4R9GR51_9LEPT</name>
<keyword evidence="6" id="KW-1185">Reference proteome</keyword>
<dbReference type="PANTHER" id="PTHR32071">
    <property type="entry name" value="TRANSCRIPTIONAL REGULATORY PROTEIN"/>
    <property type="match status" value="1"/>
</dbReference>
<sequence length="455" mass="51765">MLNFKQSSNMEPSVRDLIYGSISTKELRFLLPETFPYLLRVLKGEVGLLVLASDFEPGALEEVASSGYGEEGFFYTFLSRGSEVRRSLESERSPFFLSKDQSSGLYKSESAGCLLSGIYSDEKLEGFLLIELSSPPEPWQTILLALLCQNIARSFKSEKKETIGFAPSRETIEERWSRMGKLLFRMSGGGKAALDNYRKLGMLKIRGPRSSGKKTLAKWLHRNESSDRGFLVIGVLPEQGGKLEKSLEEWETMVQGGTLIFEKIQEYSALQQKLLYEYAVAERSRPRLVFLENSEISPKEELVFFRSFLESNFVELPIWSNWPKEDREEMVTLFFEEAREAQGRRDLVLSKQAKIRLVHPEMNRNLEDLRNLIEEGVLHTSGRELLGFSEMINRPQGVSIPEADDLDLRKAVEALERQKILLAYKLFGGNQIRMSKALGISRGSLQYKLKNLGLG</sequence>
<protein>
    <submittedName>
        <fullName evidence="5">Response regulator</fullName>
    </submittedName>
</protein>
<keyword evidence="1" id="KW-0547">Nucleotide-binding</keyword>
<dbReference type="GO" id="GO:0006355">
    <property type="term" value="P:regulation of DNA-templated transcription"/>
    <property type="evidence" value="ECO:0007669"/>
    <property type="project" value="InterPro"/>
</dbReference>
<evidence type="ECO:0000259" key="3">
    <source>
        <dbReference type="Pfam" id="PF02954"/>
    </source>
</evidence>
<evidence type="ECO:0000256" key="1">
    <source>
        <dbReference type="ARBA" id="ARBA00022741"/>
    </source>
</evidence>
<dbReference type="Pfam" id="PF14532">
    <property type="entry name" value="Sigma54_activ_2"/>
    <property type="match status" value="1"/>
</dbReference>
<evidence type="ECO:0000313" key="5">
    <source>
        <dbReference type="EMBL" id="TGK20184.1"/>
    </source>
</evidence>
<dbReference type="GO" id="GO:0005524">
    <property type="term" value="F:ATP binding"/>
    <property type="evidence" value="ECO:0007669"/>
    <property type="project" value="UniProtKB-KW"/>
</dbReference>
<gene>
    <name evidence="5" type="ORF">EHO61_06730</name>
</gene>
<dbReference type="GO" id="GO:0043565">
    <property type="term" value="F:sequence-specific DNA binding"/>
    <property type="evidence" value="ECO:0007669"/>
    <property type="project" value="InterPro"/>
</dbReference>
<evidence type="ECO:0000256" key="2">
    <source>
        <dbReference type="ARBA" id="ARBA00022840"/>
    </source>
</evidence>
<dbReference type="OrthoDB" id="314358at2"/>
<dbReference type="Gene3D" id="1.10.10.60">
    <property type="entry name" value="Homeodomain-like"/>
    <property type="match status" value="1"/>
</dbReference>
<dbReference type="InterPro" id="IPR009057">
    <property type="entry name" value="Homeodomain-like_sf"/>
</dbReference>
<dbReference type="PANTHER" id="PTHR32071:SF122">
    <property type="entry name" value="SIGMA FACTOR"/>
    <property type="match status" value="1"/>
</dbReference>
<feature type="domain" description="Sigma-54 factor interaction" evidence="4">
    <location>
        <begin position="205"/>
        <end position="293"/>
    </location>
</feature>
<dbReference type="Gene3D" id="3.40.50.300">
    <property type="entry name" value="P-loop containing nucleotide triphosphate hydrolases"/>
    <property type="match status" value="1"/>
</dbReference>
<dbReference type="InterPro" id="IPR002078">
    <property type="entry name" value="Sigma_54_int"/>
</dbReference>
<dbReference type="Proteomes" id="UP000297855">
    <property type="component" value="Unassembled WGS sequence"/>
</dbReference>
<dbReference type="EMBL" id="RQEV01000007">
    <property type="protein sequence ID" value="TGK20184.1"/>
    <property type="molecule type" value="Genomic_DNA"/>
</dbReference>